<comment type="caution">
    <text evidence="3">The sequence shown here is derived from an EMBL/GenBank/DDBJ whole genome shotgun (WGS) entry which is preliminary data.</text>
</comment>
<organism evidence="3 5">
    <name type="scientific">Rothia dentocariosa</name>
    <dbReference type="NCBI Taxonomy" id="2047"/>
    <lineage>
        <taxon>Bacteria</taxon>
        <taxon>Bacillati</taxon>
        <taxon>Actinomycetota</taxon>
        <taxon>Actinomycetes</taxon>
        <taxon>Micrococcales</taxon>
        <taxon>Micrococcaceae</taxon>
        <taxon>Rothia</taxon>
    </lineage>
</organism>
<dbReference type="InterPro" id="IPR025671">
    <property type="entry name" value="HXXEE"/>
</dbReference>
<proteinExistence type="predicted"/>
<keyword evidence="5" id="KW-1185">Reference proteome</keyword>
<sequence>MSIGTFAFITIALFMVHEFEEIIFVRRYIEKYSSDNRYHDEIFIAGQDHYPSTAAIAAMIGEEFIVACLILFSGVIFDSIETVTAIFIAYILHLILHIREAFIFPGWAPGSRTAVFTMPLNAITLYAIFATQHIDYLKLVILTVVLSAVVLINLQMLYRLSGRIETFIQKIA</sequence>
<dbReference type="AlphaFoldDB" id="A0A269YLT1"/>
<evidence type="ECO:0000256" key="1">
    <source>
        <dbReference type="SAM" id="Phobius"/>
    </source>
</evidence>
<accession>A0A269YLT1</accession>
<feature type="transmembrane region" description="Helical" evidence="1">
    <location>
        <begin position="83"/>
        <end position="102"/>
    </location>
</feature>
<dbReference type="RefSeq" id="WP_095343234.1">
    <property type="nucleotide sequence ID" value="NZ_CAURLQ010000003.1"/>
</dbReference>
<dbReference type="EMBL" id="PDEV01000001">
    <property type="protein sequence ID" value="PEN16545.1"/>
    <property type="molecule type" value="Genomic_DNA"/>
</dbReference>
<keyword evidence="1" id="KW-0472">Membrane</keyword>
<evidence type="ECO:0000313" key="3">
    <source>
        <dbReference type="EMBL" id="PEN16545.1"/>
    </source>
</evidence>
<name>A0A269YLT1_9MICC</name>
<evidence type="ECO:0000313" key="2">
    <source>
        <dbReference type="EMBL" id="PAK86181.1"/>
    </source>
</evidence>
<dbReference type="Pfam" id="PF13787">
    <property type="entry name" value="HXXEE"/>
    <property type="match status" value="1"/>
</dbReference>
<keyword evidence="1" id="KW-1133">Transmembrane helix</keyword>
<dbReference type="Proteomes" id="UP000216195">
    <property type="component" value="Unassembled WGS sequence"/>
</dbReference>
<reference evidence="2 4" key="1">
    <citation type="submission" date="2017-04" db="EMBL/GenBank/DDBJ databases">
        <title>Kefir bacterial isolates.</title>
        <authorList>
            <person name="Kim Y."/>
            <person name="Blasche S."/>
            <person name="Patil K.R."/>
        </authorList>
    </citation>
    <scope>NUCLEOTIDE SEQUENCE [LARGE SCALE GENOMIC DNA]</scope>
    <source>
        <strain evidence="2 4">OG2-1</strain>
    </source>
</reference>
<gene>
    <name evidence="2" type="ORF">B8W87_03405</name>
    <name evidence="3" type="ORF">CRM92_00420</name>
</gene>
<dbReference type="Proteomes" id="UP000219947">
    <property type="component" value="Unassembled WGS sequence"/>
</dbReference>
<evidence type="ECO:0000313" key="5">
    <source>
        <dbReference type="Proteomes" id="UP000219947"/>
    </source>
</evidence>
<feature type="transmembrane region" description="Helical" evidence="1">
    <location>
        <begin position="114"/>
        <end position="130"/>
    </location>
</feature>
<protein>
    <submittedName>
        <fullName evidence="3">HXXEE domain-containing protein</fullName>
    </submittedName>
</protein>
<feature type="transmembrane region" description="Helical" evidence="1">
    <location>
        <begin position="136"/>
        <end position="154"/>
    </location>
</feature>
<reference evidence="3" key="2">
    <citation type="submission" date="2017-10" db="EMBL/GenBank/DDBJ databases">
        <title>Kefir isolates.</title>
        <authorList>
            <person name="Kim Y."/>
            <person name="Blasche S."/>
        </authorList>
    </citation>
    <scope>NUCLEOTIDE SEQUENCE [LARGE SCALE GENOMIC DNA]</scope>
    <source>
        <strain evidence="3">OG2-2</strain>
    </source>
</reference>
<keyword evidence="1" id="KW-0812">Transmembrane</keyword>
<evidence type="ECO:0000313" key="4">
    <source>
        <dbReference type="Proteomes" id="UP000216195"/>
    </source>
</evidence>
<dbReference type="EMBL" id="NCWU01000003">
    <property type="protein sequence ID" value="PAK86181.1"/>
    <property type="molecule type" value="Genomic_DNA"/>
</dbReference>